<dbReference type="GO" id="GO:0061632">
    <property type="term" value="F:RNA lariat debranching enzyme activator activity"/>
    <property type="evidence" value="ECO:0007669"/>
    <property type="project" value="TreeGrafter"/>
</dbReference>
<dbReference type="STRING" id="50429.A0A2B4SBM0"/>
<dbReference type="AlphaFoldDB" id="A0A2B4SBM0"/>
<proteinExistence type="predicted"/>
<dbReference type="Pfam" id="PF00630">
    <property type="entry name" value="Filamin"/>
    <property type="match status" value="1"/>
</dbReference>
<sequence length="323" mass="37189">MANFQIVPVGAPYFVVEFDNEDKLLHRVSSKMPLQFGREVAASPALLNMPDRVHWKACKVSEDEETKMAGAFRKKFQPKETMLSNRVKNSLEGNKVKETLQVIGVVPVEALKEEEKKKKNTRESYLSWCRGEFSRFFIQTVTKSGQLKRTGGDSWRVHIRQGPASLAPIVIDHTDGTYEVMFLALEPGNYSAQAFLDFTLCDGFRDPPEDWYIRGDIQGHKQETGILGDIDQDFIKAPLQNGKPINFCIEECNETNEMHKTQYAGKRVKRKLDDLMFYGDSTNVHFHSLARRNRLCKEMFHTCEKKYMWTYDVSEEIETLSVI</sequence>
<dbReference type="Pfam" id="PF04676">
    <property type="entry name" value="CwfJ_C_2"/>
    <property type="match status" value="1"/>
</dbReference>
<dbReference type="GO" id="GO:0071014">
    <property type="term" value="C:post-mRNA release spliceosomal complex"/>
    <property type="evidence" value="ECO:0007669"/>
    <property type="project" value="TreeGrafter"/>
</dbReference>
<dbReference type="Proteomes" id="UP000225706">
    <property type="component" value="Unassembled WGS sequence"/>
</dbReference>
<name>A0A2B4SBM0_STYPI</name>
<evidence type="ECO:0000313" key="3">
    <source>
        <dbReference type="Proteomes" id="UP000225706"/>
    </source>
</evidence>
<evidence type="ECO:0000313" key="2">
    <source>
        <dbReference type="EMBL" id="PFX25978.1"/>
    </source>
</evidence>
<dbReference type="PANTHER" id="PTHR12072">
    <property type="entry name" value="CWF19, CELL CYCLE CONTROL PROTEIN"/>
    <property type="match status" value="1"/>
</dbReference>
<dbReference type="SUPFAM" id="SSF81296">
    <property type="entry name" value="E set domains"/>
    <property type="match status" value="1"/>
</dbReference>
<keyword evidence="3" id="KW-1185">Reference proteome</keyword>
<dbReference type="InterPro" id="IPR017868">
    <property type="entry name" value="Filamin/ABP280_repeat-like"/>
</dbReference>
<gene>
    <name evidence="2" type="primary">CWF19L1</name>
    <name evidence="2" type="ORF">AWC38_SpisGene9365</name>
</gene>
<feature type="domain" description="Cwf19-like protein C-terminal" evidence="1">
    <location>
        <begin position="6"/>
        <end position="78"/>
    </location>
</feature>
<accession>A0A2B4SBM0</accession>
<dbReference type="InterPro" id="IPR013783">
    <property type="entry name" value="Ig-like_fold"/>
</dbReference>
<evidence type="ECO:0000259" key="1">
    <source>
        <dbReference type="Pfam" id="PF04676"/>
    </source>
</evidence>
<dbReference type="PANTHER" id="PTHR12072:SF4">
    <property type="entry name" value="CWF19-LIKE PROTEIN 1"/>
    <property type="match status" value="1"/>
</dbReference>
<dbReference type="Gene3D" id="2.60.40.10">
    <property type="entry name" value="Immunoglobulins"/>
    <property type="match status" value="1"/>
</dbReference>
<dbReference type="OrthoDB" id="5951706at2759"/>
<dbReference type="EMBL" id="LSMT01000137">
    <property type="protein sequence ID" value="PFX25978.1"/>
    <property type="molecule type" value="Genomic_DNA"/>
</dbReference>
<comment type="caution">
    <text evidence="2">The sequence shown here is derived from an EMBL/GenBank/DDBJ whole genome shotgun (WGS) entry which is preliminary data.</text>
</comment>
<dbReference type="GO" id="GO:0000398">
    <property type="term" value="P:mRNA splicing, via spliceosome"/>
    <property type="evidence" value="ECO:0007669"/>
    <property type="project" value="TreeGrafter"/>
</dbReference>
<reference evidence="3" key="1">
    <citation type="journal article" date="2017" name="bioRxiv">
        <title>Comparative analysis of the genomes of Stylophora pistillata and Acropora digitifera provides evidence for extensive differences between species of corals.</title>
        <authorList>
            <person name="Voolstra C.R."/>
            <person name="Li Y."/>
            <person name="Liew Y.J."/>
            <person name="Baumgarten S."/>
            <person name="Zoccola D."/>
            <person name="Flot J.-F."/>
            <person name="Tambutte S."/>
            <person name="Allemand D."/>
            <person name="Aranda M."/>
        </authorList>
    </citation>
    <scope>NUCLEOTIDE SEQUENCE [LARGE SCALE GENOMIC DNA]</scope>
</reference>
<dbReference type="InterPro" id="IPR040194">
    <property type="entry name" value="Cwf19-like"/>
</dbReference>
<organism evidence="2 3">
    <name type="scientific">Stylophora pistillata</name>
    <name type="common">Smooth cauliflower coral</name>
    <dbReference type="NCBI Taxonomy" id="50429"/>
    <lineage>
        <taxon>Eukaryota</taxon>
        <taxon>Metazoa</taxon>
        <taxon>Cnidaria</taxon>
        <taxon>Anthozoa</taxon>
        <taxon>Hexacorallia</taxon>
        <taxon>Scleractinia</taxon>
        <taxon>Astrocoeniina</taxon>
        <taxon>Pocilloporidae</taxon>
        <taxon>Stylophora</taxon>
    </lineage>
</organism>
<protein>
    <submittedName>
        <fullName evidence="2">CWF19-like protein 1</fullName>
    </submittedName>
</protein>
<dbReference type="InterPro" id="IPR014756">
    <property type="entry name" value="Ig_E-set"/>
</dbReference>
<dbReference type="InterPro" id="IPR006767">
    <property type="entry name" value="Cwf19-like_C_dom-2"/>
</dbReference>